<accession>B6Q9H8</accession>
<keyword evidence="7" id="KW-1185">Reference proteome</keyword>
<keyword evidence="3" id="KW-0862">Zinc</keyword>
<dbReference type="AlphaFoldDB" id="B6Q9H8"/>
<keyword evidence="2 4" id="KW-0863">Zinc-finger</keyword>
<feature type="domain" description="BED-type" evidence="5">
    <location>
        <begin position="1"/>
        <end position="60"/>
    </location>
</feature>
<dbReference type="VEuPathDB" id="FungiDB:PMAA_062120"/>
<protein>
    <recommendedName>
        <fullName evidence="5">BED-type domain-containing protein</fullName>
    </recommendedName>
</protein>
<gene>
    <name evidence="6" type="ORF">PMAA_062120</name>
</gene>
<evidence type="ECO:0000256" key="3">
    <source>
        <dbReference type="ARBA" id="ARBA00022833"/>
    </source>
</evidence>
<sequence>MWDSFDQVAQASDGKAKLMCKKCGGILDHPYNNEYSTSTMARHLKGSQYCNLSANYIKQKGIISLVQDTPQRLTTTPVFSQQVWEEKLLTFITRAKLPFQLIEHSKFQELIEFARLTPSQPNIPSPRTI</sequence>
<evidence type="ECO:0000256" key="2">
    <source>
        <dbReference type="ARBA" id="ARBA00022771"/>
    </source>
</evidence>
<dbReference type="HOGENOM" id="CLU_1949541_0_0_1"/>
<evidence type="ECO:0000313" key="6">
    <source>
        <dbReference type="EMBL" id="EEA25085.1"/>
    </source>
</evidence>
<dbReference type="InterPro" id="IPR003656">
    <property type="entry name" value="Znf_BED"/>
</dbReference>
<dbReference type="GO" id="GO:0008270">
    <property type="term" value="F:zinc ion binding"/>
    <property type="evidence" value="ECO:0007669"/>
    <property type="project" value="UniProtKB-KW"/>
</dbReference>
<dbReference type="Proteomes" id="UP000001294">
    <property type="component" value="Unassembled WGS sequence"/>
</dbReference>
<organism evidence="6 7">
    <name type="scientific">Talaromyces marneffei (strain ATCC 18224 / CBS 334.59 / QM 7333)</name>
    <name type="common">Penicillium marneffei</name>
    <dbReference type="NCBI Taxonomy" id="441960"/>
    <lineage>
        <taxon>Eukaryota</taxon>
        <taxon>Fungi</taxon>
        <taxon>Dikarya</taxon>
        <taxon>Ascomycota</taxon>
        <taxon>Pezizomycotina</taxon>
        <taxon>Eurotiomycetes</taxon>
        <taxon>Eurotiomycetidae</taxon>
        <taxon>Eurotiales</taxon>
        <taxon>Trichocomaceae</taxon>
        <taxon>Talaromyces</taxon>
        <taxon>Talaromyces sect. Talaromyces</taxon>
    </lineage>
</organism>
<evidence type="ECO:0000256" key="1">
    <source>
        <dbReference type="ARBA" id="ARBA00022723"/>
    </source>
</evidence>
<name>B6Q9H8_TALMQ</name>
<dbReference type="PROSITE" id="PS50808">
    <property type="entry name" value="ZF_BED"/>
    <property type="match status" value="1"/>
</dbReference>
<keyword evidence="1" id="KW-0479">Metal-binding</keyword>
<dbReference type="EMBL" id="DS995900">
    <property type="protein sequence ID" value="EEA25085.1"/>
    <property type="molecule type" value="Genomic_DNA"/>
</dbReference>
<evidence type="ECO:0000256" key="4">
    <source>
        <dbReference type="PROSITE-ProRule" id="PRU00027"/>
    </source>
</evidence>
<dbReference type="PhylomeDB" id="B6Q9H8"/>
<reference evidence="7" key="1">
    <citation type="journal article" date="2015" name="Genome Announc.">
        <title>Genome sequence of the AIDS-associated pathogen Penicillium marneffei (ATCC18224) and its near taxonomic relative Talaromyces stipitatus (ATCC10500).</title>
        <authorList>
            <person name="Nierman W.C."/>
            <person name="Fedorova-Abrams N.D."/>
            <person name="Andrianopoulos A."/>
        </authorList>
    </citation>
    <scope>NUCLEOTIDE SEQUENCE [LARGE SCALE GENOMIC DNA]</scope>
    <source>
        <strain evidence="7">ATCC 18224 / CBS 334.59 / QM 7333</strain>
    </source>
</reference>
<evidence type="ECO:0000259" key="5">
    <source>
        <dbReference type="PROSITE" id="PS50808"/>
    </source>
</evidence>
<dbReference type="GO" id="GO:0003677">
    <property type="term" value="F:DNA binding"/>
    <property type="evidence" value="ECO:0007669"/>
    <property type="project" value="InterPro"/>
</dbReference>
<evidence type="ECO:0000313" key="7">
    <source>
        <dbReference type="Proteomes" id="UP000001294"/>
    </source>
</evidence>
<proteinExistence type="predicted"/>